<dbReference type="PATRIC" id="fig|1261.3.peg.352"/>
<feature type="binding site" evidence="9">
    <location>
        <position position="136"/>
    </location>
    <ligand>
        <name>1-deoxy-D-xylulose 5-phosphate</name>
        <dbReference type="ChEBI" id="CHEBI:57792"/>
    </ligand>
</feature>
<evidence type="ECO:0000313" key="16">
    <source>
        <dbReference type="Proteomes" id="UP000255101"/>
    </source>
</evidence>
<gene>
    <name evidence="9 14" type="primary">dxr</name>
    <name evidence="13" type="ORF">HMPREF3195_00276</name>
    <name evidence="14" type="ORF">NCTC11460_01088</name>
</gene>
<dbReference type="EMBL" id="LSQZ01000010">
    <property type="protein sequence ID" value="KXI14304.1"/>
    <property type="molecule type" value="Genomic_DNA"/>
</dbReference>
<comment type="catalytic activity">
    <reaction evidence="8">
        <text>2-C-methyl-D-erythritol 4-phosphate + NADP(+) = 1-deoxy-D-xylulose 5-phosphate + NADPH + H(+)</text>
        <dbReference type="Rhea" id="RHEA:13717"/>
        <dbReference type="ChEBI" id="CHEBI:15378"/>
        <dbReference type="ChEBI" id="CHEBI:57783"/>
        <dbReference type="ChEBI" id="CHEBI:57792"/>
        <dbReference type="ChEBI" id="CHEBI:58262"/>
        <dbReference type="ChEBI" id="CHEBI:58349"/>
        <dbReference type="EC" id="1.1.1.267"/>
    </reaction>
    <physiologicalReaction direction="right-to-left" evidence="8">
        <dbReference type="Rhea" id="RHEA:13719"/>
    </physiologicalReaction>
</comment>
<dbReference type="RefSeq" id="WP_002844114.1">
    <property type="nucleotide sequence ID" value="NZ_CAMPYD010000009.1"/>
</dbReference>
<keyword evidence="5 9" id="KW-0560">Oxidoreductase</keyword>
<feature type="binding site" evidence="9">
    <location>
        <position position="161"/>
    </location>
    <ligand>
        <name>Mn(2+)</name>
        <dbReference type="ChEBI" id="CHEBI:29035"/>
    </ligand>
</feature>
<dbReference type="GO" id="GO:0070402">
    <property type="term" value="F:NADPH binding"/>
    <property type="evidence" value="ECO:0007669"/>
    <property type="project" value="InterPro"/>
</dbReference>
<protein>
    <recommendedName>
        <fullName evidence="9">1-deoxy-D-xylulose 5-phosphate reductoisomerase</fullName>
        <shortName evidence="9">DXP reductoisomerase</shortName>
        <ecNumber evidence="9">1.1.1.267</ecNumber>
    </recommendedName>
    <alternativeName>
        <fullName evidence="9">1-deoxyxylulose-5-phosphate reductoisomerase</fullName>
    </alternativeName>
    <alternativeName>
        <fullName evidence="9">2-C-methyl-D-erythritol 4-phosphate synthase</fullName>
    </alternativeName>
</protein>
<keyword evidence="9" id="KW-0460">Magnesium</keyword>
<dbReference type="PANTHER" id="PTHR30525:SF0">
    <property type="entry name" value="1-DEOXY-D-XYLULOSE 5-PHOSPHATE REDUCTOISOMERASE, CHLOROPLASTIC"/>
    <property type="match status" value="1"/>
</dbReference>
<evidence type="ECO:0000259" key="12">
    <source>
        <dbReference type="Pfam" id="PF13288"/>
    </source>
</evidence>
<comment type="caution">
    <text evidence="9">Lacks conserved residue(s) required for the propagation of feature annotation.</text>
</comment>
<name>A0A135YY19_9FIRM</name>
<keyword evidence="7 9" id="KW-0414">Isoprene biosynthesis</keyword>
<feature type="binding site" evidence="9">
    <location>
        <position position="20"/>
    </location>
    <ligand>
        <name>NADPH</name>
        <dbReference type="ChEBI" id="CHEBI:57783"/>
    </ligand>
</feature>
<evidence type="ECO:0000259" key="11">
    <source>
        <dbReference type="Pfam" id="PF08436"/>
    </source>
</evidence>
<dbReference type="Pfam" id="PF02670">
    <property type="entry name" value="DXP_reductoisom"/>
    <property type="match status" value="1"/>
</dbReference>
<dbReference type="InterPro" id="IPR026877">
    <property type="entry name" value="DXPR_C"/>
</dbReference>
<dbReference type="InterPro" id="IPR003821">
    <property type="entry name" value="DXP_reductoisomerase"/>
</dbReference>
<feature type="binding site" evidence="9">
    <location>
        <position position="163"/>
    </location>
    <ligand>
        <name>1-deoxy-D-xylulose 5-phosphate</name>
        <dbReference type="ChEBI" id="CHEBI:57792"/>
    </ligand>
</feature>
<feature type="binding site" evidence="9">
    <location>
        <position position="22"/>
    </location>
    <ligand>
        <name>NADPH</name>
        <dbReference type="ChEBI" id="CHEBI:57783"/>
    </ligand>
</feature>
<dbReference type="InterPro" id="IPR013644">
    <property type="entry name" value="DXP_reductoisomerase_C"/>
</dbReference>
<evidence type="ECO:0000256" key="9">
    <source>
        <dbReference type="HAMAP-Rule" id="MF_00183"/>
    </source>
</evidence>
<feature type="binding site" evidence="9">
    <location>
        <position position="228"/>
    </location>
    <ligand>
        <name>1-deoxy-D-xylulose 5-phosphate</name>
        <dbReference type="ChEBI" id="CHEBI:57792"/>
    </ligand>
</feature>
<dbReference type="SUPFAM" id="SSF55347">
    <property type="entry name" value="Glyceraldehyde-3-phosphate dehydrogenase-like, C-terminal domain"/>
    <property type="match status" value="1"/>
</dbReference>
<dbReference type="Gene3D" id="1.10.1740.10">
    <property type="match status" value="1"/>
</dbReference>
<dbReference type="FunFam" id="3.40.50.720:FF:000045">
    <property type="entry name" value="1-deoxy-D-xylulose 5-phosphate reductoisomerase"/>
    <property type="match status" value="1"/>
</dbReference>
<keyword evidence="4 9" id="KW-0521">NADP</keyword>
<evidence type="ECO:0000256" key="6">
    <source>
        <dbReference type="ARBA" id="ARBA00023211"/>
    </source>
</evidence>
<dbReference type="Pfam" id="PF08436">
    <property type="entry name" value="DXP_redisom_C"/>
    <property type="match status" value="1"/>
</dbReference>
<dbReference type="STRING" id="1261.HMPREF3195_00276"/>
<dbReference type="Pfam" id="PF13288">
    <property type="entry name" value="DXPR_C"/>
    <property type="match status" value="1"/>
</dbReference>
<feature type="domain" description="1-deoxy-D-xylulose 5-phosphate reductoisomerase C-terminal" evidence="11">
    <location>
        <begin position="157"/>
        <end position="240"/>
    </location>
</feature>
<dbReference type="InterPro" id="IPR036291">
    <property type="entry name" value="NAD(P)-bd_dom_sf"/>
</dbReference>
<feature type="binding site" evidence="9">
    <location>
        <position position="47"/>
    </location>
    <ligand>
        <name>NADPH</name>
        <dbReference type="ChEBI" id="CHEBI:57783"/>
    </ligand>
</feature>
<feature type="binding site" evidence="9">
    <location>
        <position position="187"/>
    </location>
    <ligand>
        <name>1-deoxy-D-xylulose 5-phosphate</name>
        <dbReference type="ChEBI" id="CHEBI:57792"/>
    </ligand>
</feature>
<evidence type="ECO:0000313" key="15">
    <source>
        <dbReference type="Proteomes" id="UP000070326"/>
    </source>
</evidence>
<feature type="binding site" evidence="9">
    <location>
        <position position="19"/>
    </location>
    <ligand>
        <name>NADPH</name>
        <dbReference type="ChEBI" id="CHEBI:57783"/>
    </ligand>
</feature>
<dbReference type="InterPro" id="IPR036169">
    <property type="entry name" value="DXPR_C_sf"/>
</dbReference>
<accession>A0A135YY19</accession>
<proteinExistence type="inferred from homology"/>
<evidence type="ECO:0000256" key="1">
    <source>
        <dbReference type="ARBA" id="ARBA00005094"/>
    </source>
</evidence>
<dbReference type="GO" id="GO:0051484">
    <property type="term" value="P:isopentenyl diphosphate biosynthetic process, methylerythritol 4-phosphate pathway involved in terpenoid biosynthetic process"/>
    <property type="evidence" value="ECO:0007669"/>
    <property type="project" value="UniProtKB-ARBA"/>
</dbReference>
<feature type="binding site" evidence="9">
    <location>
        <position position="163"/>
    </location>
    <ligand>
        <name>Mn(2+)</name>
        <dbReference type="ChEBI" id="CHEBI:29035"/>
    </ligand>
</feature>
<evidence type="ECO:0000256" key="7">
    <source>
        <dbReference type="ARBA" id="ARBA00023229"/>
    </source>
</evidence>
<dbReference type="Proteomes" id="UP000255101">
    <property type="component" value="Unassembled WGS sequence"/>
</dbReference>
<dbReference type="GO" id="GO:0030604">
    <property type="term" value="F:1-deoxy-D-xylulose-5-phosphate reductoisomerase activity"/>
    <property type="evidence" value="ECO:0007669"/>
    <property type="project" value="UniProtKB-UniRule"/>
</dbReference>
<dbReference type="PANTHER" id="PTHR30525">
    <property type="entry name" value="1-DEOXY-D-XYLULOSE 5-PHOSPHATE REDUCTOISOMERASE"/>
    <property type="match status" value="1"/>
</dbReference>
<comment type="similarity">
    <text evidence="2 9">Belongs to the DXR family.</text>
</comment>
<dbReference type="GO" id="GO:0016853">
    <property type="term" value="F:isomerase activity"/>
    <property type="evidence" value="ECO:0007669"/>
    <property type="project" value="UniProtKB-KW"/>
</dbReference>
<dbReference type="InterPro" id="IPR013512">
    <property type="entry name" value="DXP_reductoisomerase_N"/>
</dbReference>
<dbReference type="SUPFAM" id="SSF51735">
    <property type="entry name" value="NAD(P)-binding Rossmann-fold domains"/>
    <property type="match status" value="1"/>
</dbReference>
<dbReference type="SUPFAM" id="SSF69055">
    <property type="entry name" value="1-deoxy-D-xylulose-5-phosphate reductoisomerase, C-terminal domain"/>
    <property type="match status" value="1"/>
</dbReference>
<evidence type="ECO:0000313" key="13">
    <source>
        <dbReference type="EMBL" id="KXI14304.1"/>
    </source>
</evidence>
<feature type="binding site" evidence="9">
    <location>
        <position position="135"/>
    </location>
    <ligand>
        <name>NADPH</name>
        <dbReference type="ChEBI" id="CHEBI:57783"/>
    </ligand>
</feature>
<feature type="binding site" evidence="9">
    <location>
        <position position="137"/>
    </location>
    <ligand>
        <name>NADPH</name>
        <dbReference type="ChEBI" id="CHEBI:57783"/>
    </ligand>
</feature>
<evidence type="ECO:0000313" key="14">
    <source>
        <dbReference type="EMBL" id="SUB61166.1"/>
    </source>
</evidence>
<keyword evidence="3 9" id="KW-0479">Metal-binding</keyword>
<dbReference type="EMBL" id="UGTB01000004">
    <property type="protein sequence ID" value="SUB61166.1"/>
    <property type="molecule type" value="Genomic_DNA"/>
</dbReference>
<comment type="pathway">
    <text evidence="1 9">Isoprenoid biosynthesis; isopentenyl diphosphate biosynthesis via DXP pathway; isopentenyl diphosphate from 1-deoxy-D-xylulose 5-phosphate: step 1/6.</text>
</comment>
<dbReference type="PIRSF" id="PIRSF006205">
    <property type="entry name" value="Dxp_reductismrs"/>
    <property type="match status" value="1"/>
</dbReference>
<comment type="cofactor">
    <cofactor evidence="9">
        <name>Mg(2+)</name>
        <dbReference type="ChEBI" id="CHEBI:18420"/>
    </cofactor>
    <cofactor evidence="9">
        <name>Mn(2+)</name>
        <dbReference type="ChEBI" id="CHEBI:29035"/>
    </cofactor>
</comment>
<dbReference type="eggNOG" id="COG0743">
    <property type="taxonomic scope" value="Bacteria"/>
</dbReference>
<evidence type="ECO:0000256" key="8">
    <source>
        <dbReference type="ARBA" id="ARBA00048543"/>
    </source>
</evidence>
<feature type="domain" description="1-deoxy-D-xylulose 5-phosphate reductoisomerase N-terminal" evidence="10">
    <location>
        <begin position="13"/>
        <end position="143"/>
    </location>
</feature>
<dbReference type="NCBIfam" id="TIGR00243">
    <property type="entry name" value="Dxr"/>
    <property type="match status" value="1"/>
</dbReference>
<reference evidence="14 16" key="2">
    <citation type="submission" date="2018-06" db="EMBL/GenBank/DDBJ databases">
        <authorList>
            <consortium name="Pathogen Informatics"/>
            <person name="Doyle S."/>
        </authorList>
    </citation>
    <scope>NUCLEOTIDE SEQUENCE [LARGE SCALE GENOMIC DNA]</scope>
    <source>
        <strain evidence="14 16">NCTC11460</strain>
    </source>
</reference>
<comment type="function">
    <text evidence="9">Catalyzes the NADPH-dependent rearrangement and reduction of 1-deoxy-D-xylulose-5-phosphate (DXP) to 2-C-methyl-D-erythritol 4-phosphate (MEP).</text>
</comment>
<feature type="binding site" evidence="9">
    <location>
        <position position="210"/>
    </location>
    <ligand>
        <name>1-deoxy-D-xylulose 5-phosphate</name>
        <dbReference type="ChEBI" id="CHEBI:57792"/>
    </ligand>
</feature>
<evidence type="ECO:0000256" key="5">
    <source>
        <dbReference type="ARBA" id="ARBA00023002"/>
    </source>
</evidence>
<organism evidence="13 15">
    <name type="scientific">Peptostreptococcus anaerobius</name>
    <dbReference type="NCBI Taxonomy" id="1261"/>
    <lineage>
        <taxon>Bacteria</taxon>
        <taxon>Bacillati</taxon>
        <taxon>Bacillota</taxon>
        <taxon>Clostridia</taxon>
        <taxon>Peptostreptococcales</taxon>
        <taxon>Peptostreptococcaceae</taxon>
        <taxon>Peptostreptococcus</taxon>
    </lineage>
</organism>
<feature type="binding site" evidence="9">
    <location>
        <position position="21"/>
    </location>
    <ligand>
        <name>NADPH</name>
        <dbReference type="ChEBI" id="CHEBI:57783"/>
    </ligand>
</feature>
<evidence type="ECO:0000256" key="2">
    <source>
        <dbReference type="ARBA" id="ARBA00006825"/>
    </source>
</evidence>
<feature type="binding site" evidence="9">
    <location>
        <position position="232"/>
    </location>
    <ligand>
        <name>1-deoxy-D-xylulose 5-phosphate</name>
        <dbReference type="ChEBI" id="CHEBI:57792"/>
    </ligand>
</feature>
<dbReference type="Proteomes" id="UP000070326">
    <property type="component" value="Unassembled WGS sequence"/>
</dbReference>
<feature type="binding site" evidence="9">
    <location>
        <position position="232"/>
    </location>
    <ligand>
        <name>Mn(2+)</name>
        <dbReference type="ChEBI" id="CHEBI:29035"/>
    </ligand>
</feature>
<feature type="domain" description="DXP reductoisomerase C-terminal" evidence="12">
    <location>
        <begin position="272"/>
        <end position="388"/>
    </location>
</feature>
<evidence type="ECO:0000259" key="10">
    <source>
        <dbReference type="Pfam" id="PF02670"/>
    </source>
</evidence>
<keyword evidence="13" id="KW-0413">Isomerase</keyword>
<dbReference type="GO" id="GO:0030145">
    <property type="term" value="F:manganese ion binding"/>
    <property type="evidence" value="ECO:0007669"/>
    <property type="project" value="TreeGrafter"/>
</dbReference>
<feature type="binding site" evidence="9">
    <location>
        <position position="46"/>
    </location>
    <ligand>
        <name>NADPH</name>
        <dbReference type="ChEBI" id="CHEBI:57783"/>
    </ligand>
</feature>
<dbReference type="UniPathway" id="UPA00056">
    <property type="reaction ID" value="UER00092"/>
</dbReference>
<sequence>MLNKSDNNRKKLISILGSTGSIGTQTLDVVRKKPDLFEVEGISTNKNLDLFIDQIKEFRPSIATIFDKDAYERFQVIKTIDQDLIGIEVYQGLEGLIKIASSKSIDTLVTAVVGMIGLVPTMEAIKNSTDIALANKETLVTAGKLVMEAAKKYGSKILPVDSEHSAIFQCLNGEENNKIDKILLTASGGPFRGKSKEDLINVKKEDALKHPNWTMGQKITIDSSTLMNKGLEVIEARWLFDVDAKDIVVHVHPQSIVHSMVQFKDSSVIAQLGCPDMRVPIQYALTYPNRLDSDFERLDLFEVASLSFEKPDLEVFPCLRLAYEALEHGGTDCAVLNSANEVLVDMFLKDKIGYYDIPKYIDMAIKSHKYIANPSLEDILDIDLWTRVYLNGILA</sequence>
<feature type="binding site" evidence="9">
    <location>
        <position position="223"/>
    </location>
    <ligand>
        <name>1-deoxy-D-xylulose 5-phosphate</name>
        <dbReference type="ChEBI" id="CHEBI:57792"/>
    </ligand>
</feature>
<evidence type="ECO:0000256" key="3">
    <source>
        <dbReference type="ARBA" id="ARBA00022723"/>
    </source>
</evidence>
<feature type="binding site" evidence="9">
    <location>
        <position position="229"/>
    </location>
    <ligand>
        <name>1-deoxy-D-xylulose 5-phosphate</name>
        <dbReference type="ChEBI" id="CHEBI:57792"/>
    </ligand>
</feature>
<dbReference type="GeneID" id="79843067"/>
<dbReference type="AlphaFoldDB" id="A0A135YY19"/>
<feature type="binding site" evidence="9">
    <location>
        <position position="216"/>
    </location>
    <ligand>
        <name>NADPH</name>
        <dbReference type="ChEBI" id="CHEBI:57783"/>
    </ligand>
</feature>
<dbReference type="EC" id="1.1.1.267" evidence="9"/>
<feature type="binding site" evidence="9">
    <location>
        <position position="162"/>
    </location>
    <ligand>
        <name>1-deoxy-D-xylulose 5-phosphate</name>
        <dbReference type="ChEBI" id="CHEBI:57792"/>
    </ligand>
</feature>
<evidence type="ECO:0000256" key="4">
    <source>
        <dbReference type="ARBA" id="ARBA00022857"/>
    </source>
</evidence>
<dbReference type="NCBIfam" id="NF009114">
    <property type="entry name" value="PRK12464.1"/>
    <property type="match status" value="1"/>
</dbReference>
<reference evidence="13 15" key="1">
    <citation type="submission" date="2016-02" db="EMBL/GenBank/DDBJ databases">
        <authorList>
            <person name="Wen L."/>
            <person name="He K."/>
            <person name="Yang H."/>
        </authorList>
    </citation>
    <scope>NUCLEOTIDE SEQUENCE [LARGE SCALE GENOMIC DNA]</scope>
    <source>
        <strain evidence="13 15">MJR8628A</strain>
    </source>
</reference>
<dbReference type="Gene3D" id="3.40.50.720">
    <property type="entry name" value="NAD(P)-binding Rossmann-like Domain"/>
    <property type="match status" value="1"/>
</dbReference>
<dbReference type="HAMAP" id="MF_00183">
    <property type="entry name" value="DXP_reductoisom"/>
    <property type="match status" value="1"/>
</dbReference>
<keyword evidence="6 9" id="KW-0464">Manganese</keyword>